<organism evidence="2 3">
    <name type="scientific">Pelovirga terrestris</name>
    <dbReference type="NCBI Taxonomy" id="2771352"/>
    <lineage>
        <taxon>Bacteria</taxon>
        <taxon>Pseudomonadati</taxon>
        <taxon>Thermodesulfobacteriota</taxon>
        <taxon>Desulfuromonadia</taxon>
        <taxon>Geobacterales</taxon>
        <taxon>Geobacteraceae</taxon>
        <taxon>Pelovirga</taxon>
    </lineage>
</organism>
<dbReference type="Pfam" id="PF08668">
    <property type="entry name" value="HDOD"/>
    <property type="match status" value="1"/>
</dbReference>
<accession>A0A8J6QPR4</accession>
<dbReference type="PANTHER" id="PTHR33525">
    <property type="match status" value="1"/>
</dbReference>
<feature type="domain" description="HDOD" evidence="1">
    <location>
        <begin position="15"/>
        <end position="207"/>
    </location>
</feature>
<dbReference type="PANTHER" id="PTHR33525:SF3">
    <property type="entry name" value="RIBONUCLEASE Y"/>
    <property type="match status" value="1"/>
</dbReference>
<comment type="caution">
    <text evidence="2">The sequence shown here is derived from an EMBL/GenBank/DDBJ whole genome shotgun (WGS) entry which is preliminary data.</text>
</comment>
<dbReference type="InterPro" id="IPR052340">
    <property type="entry name" value="RNase_Y/CdgJ"/>
</dbReference>
<dbReference type="Gene3D" id="1.10.3210.10">
    <property type="entry name" value="Hypothetical protein af1432"/>
    <property type="match status" value="1"/>
</dbReference>
<dbReference type="RefSeq" id="WP_191155190.1">
    <property type="nucleotide sequence ID" value="NZ_JACWUN010000007.1"/>
</dbReference>
<dbReference type="InterPro" id="IPR013976">
    <property type="entry name" value="HDOD"/>
</dbReference>
<name>A0A8J6QPR4_9BACT</name>
<sequence>MFRDFESIVKNMGDLPPSPVVATRLLELLRDPELRINDLANAVSLDPVISAKLLKIANSVMYHQVKQVSSVDRALIVVGENVLKNLALEYSLRSTQKTYGLLERKLWENSIGCAVASRMIADKLTDLDKSEAYLAGLQRHIGKVVMINRDKDLYREVVQIVERGEGTLRDVERGLFAYSHELVGAALLDYWNYPKRIVDATLYHHDLEKLQQLDKQTFTLCAVISLASCFCRYFGMGFEQAKKVDLPLCHGSLALEANPMVLEDLKELFYPEFVKERNLFLT</sequence>
<reference evidence="2" key="1">
    <citation type="submission" date="2020-09" db="EMBL/GenBank/DDBJ databases">
        <title>Pelobacter alkaliphilus sp. nov., a novel anaerobic arsenate-reducing bacterium from terrestrial mud volcano.</title>
        <authorList>
            <person name="Khomyakova M.A."/>
            <person name="Merkel A.Y."/>
            <person name="Slobodkin A.I."/>
        </authorList>
    </citation>
    <scope>NUCLEOTIDE SEQUENCE</scope>
    <source>
        <strain evidence="2">M08fum</strain>
    </source>
</reference>
<dbReference type="PROSITE" id="PS51833">
    <property type="entry name" value="HDOD"/>
    <property type="match status" value="1"/>
</dbReference>
<gene>
    <name evidence="2" type="ORF">ICT70_07715</name>
</gene>
<protein>
    <submittedName>
        <fullName evidence="2">HDOD domain-containing protein</fullName>
    </submittedName>
</protein>
<dbReference type="AlphaFoldDB" id="A0A8J6QPR4"/>
<dbReference type="SUPFAM" id="SSF109604">
    <property type="entry name" value="HD-domain/PDEase-like"/>
    <property type="match status" value="1"/>
</dbReference>
<proteinExistence type="predicted"/>
<dbReference type="EMBL" id="JACWUN010000007">
    <property type="protein sequence ID" value="MBD1400556.1"/>
    <property type="molecule type" value="Genomic_DNA"/>
</dbReference>
<keyword evidence="3" id="KW-1185">Reference proteome</keyword>
<dbReference type="Proteomes" id="UP000632828">
    <property type="component" value="Unassembled WGS sequence"/>
</dbReference>
<evidence type="ECO:0000313" key="3">
    <source>
        <dbReference type="Proteomes" id="UP000632828"/>
    </source>
</evidence>
<evidence type="ECO:0000313" key="2">
    <source>
        <dbReference type="EMBL" id="MBD1400556.1"/>
    </source>
</evidence>
<evidence type="ECO:0000259" key="1">
    <source>
        <dbReference type="PROSITE" id="PS51833"/>
    </source>
</evidence>